<evidence type="ECO:0000313" key="1">
    <source>
        <dbReference type="EMBL" id="KAK9720869.1"/>
    </source>
</evidence>
<organism evidence="1 2">
    <name type="scientific">Popillia japonica</name>
    <name type="common">Japanese beetle</name>
    <dbReference type="NCBI Taxonomy" id="7064"/>
    <lineage>
        <taxon>Eukaryota</taxon>
        <taxon>Metazoa</taxon>
        <taxon>Ecdysozoa</taxon>
        <taxon>Arthropoda</taxon>
        <taxon>Hexapoda</taxon>
        <taxon>Insecta</taxon>
        <taxon>Pterygota</taxon>
        <taxon>Neoptera</taxon>
        <taxon>Endopterygota</taxon>
        <taxon>Coleoptera</taxon>
        <taxon>Polyphaga</taxon>
        <taxon>Scarabaeiformia</taxon>
        <taxon>Scarabaeidae</taxon>
        <taxon>Rutelinae</taxon>
        <taxon>Popillia</taxon>
    </lineage>
</organism>
<comment type="caution">
    <text evidence="1">The sequence shown here is derived from an EMBL/GenBank/DDBJ whole genome shotgun (WGS) entry which is preliminary data.</text>
</comment>
<reference evidence="1 2" key="1">
    <citation type="journal article" date="2024" name="BMC Genomics">
        <title>De novo assembly and annotation of Popillia japonica's genome with initial clues to its potential as an invasive pest.</title>
        <authorList>
            <person name="Cucini C."/>
            <person name="Boschi S."/>
            <person name="Funari R."/>
            <person name="Cardaioli E."/>
            <person name="Iannotti N."/>
            <person name="Marturano G."/>
            <person name="Paoli F."/>
            <person name="Bruttini M."/>
            <person name="Carapelli A."/>
            <person name="Frati F."/>
            <person name="Nardi F."/>
        </authorList>
    </citation>
    <scope>NUCLEOTIDE SEQUENCE [LARGE SCALE GENOMIC DNA]</scope>
    <source>
        <strain evidence="1">DMR45628</strain>
    </source>
</reference>
<accession>A0AAW1KM99</accession>
<protein>
    <submittedName>
        <fullName evidence="1">Uncharacterized protein</fullName>
    </submittedName>
</protein>
<evidence type="ECO:0000313" key="2">
    <source>
        <dbReference type="Proteomes" id="UP001458880"/>
    </source>
</evidence>
<name>A0AAW1KM99_POPJA</name>
<dbReference type="AlphaFoldDB" id="A0AAW1KM99"/>
<dbReference type="EMBL" id="JASPKY010000206">
    <property type="protein sequence ID" value="KAK9720869.1"/>
    <property type="molecule type" value="Genomic_DNA"/>
</dbReference>
<dbReference type="Proteomes" id="UP001458880">
    <property type="component" value="Unassembled WGS sequence"/>
</dbReference>
<proteinExistence type="predicted"/>
<sequence>MPPSYSVPFSVAYLSWGRLSGKSALVWSPPNRLPQDDIRFAERLGNWSIYQVGRGTYFILLKFMIPVRVGLSTSGMVAATAIGSRGRSWNCSDEIMAFGTWSVVDITFDSSAPDCSSMLTENF</sequence>
<gene>
    <name evidence="1" type="ORF">QE152_g21872</name>
</gene>
<keyword evidence="2" id="KW-1185">Reference proteome</keyword>